<evidence type="ECO:0008006" key="3">
    <source>
        <dbReference type="Google" id="ProtNLM"/>
    </source>
</evidence>
<sequence length="68" mass="8089">MSLGTFFLRSSIWLMECYLLVVGLKAGCTSMLRRESLRWVTICCHYLIMHRHFTCRAPMYPVRARNNF</sequence>
<keyword evidence="1" id="KW-0732">Signal</keyword>
<organism evidence="2">
    <name type="scientific">Rhizophora mucronata</name>
    <name type="common">Asiatic mangrove</name>
    <dbReference type="NCBI Taxonomy" id="61149"/>
    <lineage>
        <taxon>Eukaryota</taxon>
        <taxon>Viridiplantae</taxon>
        <taxon>Streptophyta</taxon>
        <taxon>Embryophyta</taxon>
        <taxon>Tracheophyta</taxon>
        <taxon>Spermatophyta</taxon>
        <taxon>Magnoliopsida</taxon>
        <taxon>eudicotyledons</taxon>
        <taxon>Gunneridae</taxon>
        <taxon>Pentapetalae</taxon>
        <taxon>rosids</taxon>
        <taxon>fabids</taxon>
        <taxon>Malpighiales</taxon>
        <taxon>Rhizophoraceae</taxon>
        <taxon>Rhizophora</taxon>
    </lineage>
</organism>
<name>A0A2P2KEB8_RHIMU</name>
<proteinExistence type="predicted"/>
<feature type="chain" id="PRO_5015199790" description="Secreted protein" evidence="1">
    <location>
        <begin position="24"/>
        <end position="68"/>
    </location>
</feature>
<dbReference type="AlphaFoldDB" id="A0A2P2KEB8"/>
<reference evidence="2" key="1">
    <citation type="submission" date="2018-02" db="EMBL/GenBank/DDBJ databases">
        <title>Rhizophora mucronata_Transcriptome.</title>
        <authorList>
            <person name="Meera S.P."/>
            <person name="Sreeshan A."/>
            <person name="Augustine A."/>
        </authorList>
    </citation>
    <scope>NUCLEOTIDE SEQUENCE</scope>
    <source>
        <tissue evidence="2">Leaf</tissue>
    </source>
</reference>
<protein>
    <recommendedName>
        <fullName evidence="3">Secreted protein</fullName>
    </recommendedName>
</protein>
<accession>A0A2P2KEB8</accession>
<evidence type="ECO:0000313" key="2">
    <source>
        <dbReference type="EMBL" id="MBX04083.1"/>
    </source>
</evidence>
<feature type="signal peptide" evidence="1">
    <location>
        <begin position="1"/>
        <end position="23"/>
    </location>
</feature>
<dbReference type="EMBL" id="GGEC01023599">
    <property type="protein sequence ID" value="MBX04083.1"/>
    <property type="molecule type" value="Transcribed_RNA"/>
</dbReference>
<evidence type="ECO:0000256" key="1">
    <source>
        <dbReference type="SAM" id="SignalP"/>
    </source>
</evidence>